<comment type="caution">
    <text evidence="1">The sequence shown here is derived from an EMBL/GenBank/DDBJ whole genome shotgun (WGS) entry which is preliminary data.</text>
</comment>
<protein>
    <submittedName>
        <fullName evidence="1">Uncharacterized protein</fullName>
    </submittedName>
</protein>
<evidence type="ECO:0000313" key="1">
    <source>
        <dbReference type="EMBL" id="KAF9647143.1"/>
    </source>
</evidence>
<accession>A0ACB6ZC16</accession>
<reference evidence="1" key="1">
    <citation type="submission" date="2019-10" db="EMBL/GenBank/DDBJ databases">
        <authorList>
            <consortium name="DOE Joint Genome Institute"/>
            <person name="Kuo A."/>
            <person name="Miyauchi S."/>
            <person name="Kiss E."/>
            <person name="Drula E."/>
            <person name="Kohler A."/>
            <person name="Sanchez-Garcia M."/>
            <person name="Andreopoulos B."/>
            <person name="Barry K.W."/>
            <person name="Bonito G."/>
            <person name="Buee M."/>
            <person name="Carver A."/>
            <person name="Chen C."/>
            <person name="Cichocki N."/>
            <person name="Clum A."/>
            <person name="Culley D."/>
            <person name="Crous P.W."/>
            <person name="Fauchery L."/>
            <person name="Girlanda M."/>
            <person name="Hayes R."/>
            <person name="Keri Z."/>
            <person name="Labutti K."/>
            <person name="Lipzen A."/>
            <person name="Lombard V."/>
            <person name="Magnuson J."/>
            <person name="Maillard F."/>
            <person name="Morin E."/>
            <person name="Murat C."/>
            <person name="Nolan M."/>
            <person name="Ohm R."/>
            <person name="Pangilinan J."/>
            <person name="Pereira M."/>
            <person name="Perotto S."/>
            <person name="Peter M."/>
            <person name="Riley R."/>
            <person name="Sitrit Y."/>
            <person name="Stielow B."/>
            <person name="Szollosi G."/>
            <person name="Zifcakova L."/>
            <person name="Stursova M."/>
            <person name="Spatafora J.W."/>
            <person name="Tedersoo L."/>
            <person name="Vaario L.-M."/>
            <person name="Yamada A."/>
            <person name="Yan M."/>
            <person name="Wang P."/>
            <person name="Xu J."/>
            <person name="Bruns T."/>
            <person name="Baldrian P."/>
            <person name="Vilgalys R."/>
            <person name="Henrissat B."/>
            <person name="Grigoriev I.V."/>
            <person name="Hibbett D."/>
            <person name="Nagy L.G."/>
            <person name="Martin F.M."/>
        </authorList>
    </citation>
    <scope>NUCLEOTIDE SEQUENCE</scope>
    <source>
        <strain evidence="1">P2</strain>
    </source>
</reference>
<evidence type="ECO:0000313" key="2">
    <source>
        <dbReference type="Proteomes" id="UP000886501"/>
    </source>
</evidence>
<feature type="non-terminal residue" evidence="1">
    <location>
        <position position="1"/>
    </location>
</feature>
<reference evidence="1" key="2">
    <citation type="journal article" date="2020" name="Nat. Commun.">
        <title>Large-scale genome sequencing of mycorrhizal fungi provides insights into the early evolution of symbiotic traits.</title>
        <authorList>
            <person name="Miyauchi S."/>
            <person name="Kiss E."/>
            <person name="Kuo A."/>
            <person name="Drula E."/>
            <person name="Kohler A."/>
            <person name="Sanchez-Garcia M."/>
            <person name="Morin E."/>
            <person name="Andreopoulos B."/>
            <person name="Barry K.W."/>
            <person name="Bonito G."/>
            <person name="Buee M."/>
            <person name="Carver A."/>
            <person name="Chen C."/>
            <person name="Cichocki N."/>
            <person name="Clum A."/>
            <person name="Culley D."/>
            <person name="Crous P.W."/>
            <person name="Fauchery L."/>
            <person name="Girlanda M."/>
            <person name="Hayes R.D."/>
            <person name="Keri Z."/>
            <person name="LaButti K."/>
            <person name="Lipzen A."/>
            <person name="Lombard V."/>
            <person name="Magnuson J."/>
            <person name="Maillard F."/>
            <person name="Murat C."/>
            <person name="Nolan M."/>
            <person name="Ohm R.A."/>
            <person name="Pangilinan J."/>
            <person name="Pereira M.F."/>
            <person name="Perotto S."/>
            <person name="Peter M."/>
            <person name="Pfister S."/>
            <person name="Riley R."/>
            <person name="Sitrit Y."/>
            <person name="Stielow J.B."/>
            <person name="Szollosi G."/>
            <person name="Zifcakova L."/>
            <person name="Stursova M."/>
            <person name="Spatafora J.W."/>
            <person name="Tedersoo L."/>
            <person name="Vaario L.M."/>
            <person name="Yamada A."/>
            <person name="Yan M."/>
            <person name="Wang P."/>
            <person name="Xu J."/>
            <person name="Bruns T."/>
            <person name="Baldrian P."/>
            <person name="Vilgalys R."/>
            <person name="Dunand C."/>
            <person name="Henrissat B."/>
            <person name="Grigoriev I.V."/>
            <person name="Hibbett D."/>
            <person name="Nagy L.G."/>
            <person name="Martin F.M."/>
        </authorList>
    </citation>
    <scope>NUCLEOTIDE SEQUENCE</scope>
    <source>
        <strain evidence="1">P2</strain>
    </source>
</reference>
<dbReference type="EMBL" id="MU118040">
    <property type="protein sequence ID" value="KAF9647143.1"/>
    <property type="molecule type" value="Genomic_DNA"/>
</dbReference>
<organism evidence="1 2">
    <name type="scientific">Thelephora ganbajun</name>
    <name type="common">Ganba fungus</name>
    <dbReference type="NCBI Taxonomy" id="370292"/>
    <lineage>
        <taxon>Eukaryota</taxon>
        <taxon>Fungi</taxon>
        <taxon>Dikarya</taxon>
        <taxon>Basidiomycota</taxon>
        <taxon>Agaricomycotina</taxon>
        <taxon>Agaricomycetes</taxon>
        <taxon>Thelephorales</taxon>
        <taxon>Thelephoraceae</taxon>
        <taxon>Thelephora</taxon>
    </lineage>
</organism>
<dbReference type="Proteomes" id="UP000886501">
    <property type="component" value="Unassembled WGS sequence"/>
</dbReference>
<keyword evidence="2" id="KW-1185">Reference proteome</keyword>
<proteinExistence type="predicted"/>
<gene>
    <name evidence="1" type="ORF">BDM02DRAFT_3117504</name>
</gene>
<name>A0ACB6ZC16_THEGA</name>
<sequence length="175" mass="19594">MLLSMCRSEGPTLDVTRFEHHQYSQFRMEGWGDRWRCIDTVIPTNDWFMTLRGSGSPKHARFCPFKKLQLREDIGEAGGPNVCLSAVNVDPLWPSDVVQMRMTYPAQLYKIWYSDEKPFVSSGIVVVIDPSMENGQKFLALASKESMNSGAGIPCGGASKRFYVQGGIPDLLPNV</sequence>